<dbReference type="SUPFAM" id="SSF46458">
    <property type="entry name" value="Globin-like"/>
    <property type="match status" value="1"/>
</dbReference>
<comment type="caution">
    <text evidence="7">The sequence shown here is derived from an EMBL/GenBank/DDBJ whole genome shotgun (WGS) entry which is preliminary data.</text>
</comment>
<keyword evidence="6" id="KW-0561">Oxygen transport</keyword>
<evidence type="ECO:0000256" key="1">
    <source>
        <dbReference type="ARBA" id="ARBA00009660"/>
    </source>
</evidence>
<proteinExistence type="inferred from homology"/>
<keyword evidence="8" id="KW-1185">Reference proteome</keyword>
<keyword evidence="4 6" id="KW-0479">Metal-binding</keyword>
<dbReference type="InterPro" id="IPR012292">
    <property type="entry name" value="Globin/Proto"/>
</dbReference>
<keyword evidence="3 6" id="KW-0349">Heme</keyword>
<dbReference type="CDD" id="cd00454">
    <property type="entry name" value="TrHb1_N"/>
    <property type="match status" value="1"/>
</dbReference>
<dbReference type="EMBL" id="JBHRZH010000009">
    <property type="protein sequence ID" value="MFC3761686.1"/>
    <property type="molecule type" value="Genomic_DNA"/>
</dbReference>
<reference evidence="8" key="1">
    <citation type="journal article" date="2019" name="Int. J. Syst. Evol. Microbiol.">
        <title>The Global Catalogue of Microorganisms (GCM) 10K type strain sequencing project: providing services to taxonomists for standard genome sequencing and annotation.</title>
        <authorList>
            <consortium name="The Broad Institute Genomics Platform"/>
            <consortium name="The Broad Institute Genome Sequencing Center for Infectious Disease"/>
            <person name="Wu L."/>
            <person name="Ma J."/>
        </authorList>
    </citation>
    <scope>NUCLEOTIDE SEQUENCE [LARGE SCALE GENOMIC DNA]</scope>
    <source>
        <strain evidence="8">CGMCC 4.7241</strain>
    </source>
</reference>
<comment type="cofactor">
    <cofactor evidence="6">
        <name>heme</name>
        <dbReference type="ChEBI" id="CHEBI:30413"/>
    </cofactor>
</comment>
<keyword evidence="2 6" id="KW-0813">Transport</keyword>
<organism evidence="7 8">
    <name type="scientific">Tenggerimyces flavus</name>
    <dbReference type="NCBI Taxonomy" id="1708749"/>
    <lineage>
        <taxon>Bacteria</taxon>
        <taxon>Bacillati</taxon>
        <taxon>Actinomycetota</taxon>
        <taxon>Actinomycetes</taxon>
        <taxon>Propionibacteriales</taxon>
        <taxon>Nocardioidaceae</taxon>
        <taxon>Tenggerimyces</taxon>
    </lineage>
</organism>
<comment type="similarity">
    <text evidence="1 6">Belongs to the truncated hemoglobin family. Group I subfamily.</text>
</comment>
<dbReference type="Proteomes" id="UP001595699">
    <property type="component" value="Unassembled WGS sequence"/>
</dbReference>
<gene>
    <name evidence="7" type="ORF">ACFOUW_12645</name>
</gene>
<dbReference type="RefSeq" id="WP_239553688.1">
    <property type="nucleotide sequence ID" value="NZ_JAFBCM010000001.1"/>
</dbReference>
<evidence type="ECO:0000256" key="6">
    <source>
        <dbReference type="PIRNR" id="PIRNR002030"/>
    </source>
</evidence>
<dbReference type="InterPro" id="IPR009050">
    <property type="entry name" value="Globin-like_sf"/>
</dbReference>
<evidence type="ECO:0000256" key="2">
    <source>
        <dbReference type="ARBA" id="ARBA00022448"/>
    </source>
</evidence>
<accession>A0ABV7Y8Q4</accession>
<keyword evidence="5 6" id="KW-0408">Iron</keyword>
<protein>
    <recommendedName>
        <fullName evidence="6">Group 1 truncated hemoglobin</fullName>
    </recommendedName>
</protein>
<name>A0ABV7Y8Q4_9ACTN</name>
<dbReference type="Gene3D" id="1.10.490.10">
    <property type="entry name" value="Globins"/>
    <property type="match status" value="1"/>
</dbReference>
<evidence type="ECO:0000313" key="8">
    <source>
        <dbReference type="Proteomes" id="UP001595699"/>
    </source>
</evidence>
<evidence type="ECO:0000256" key="4">
    <source>
        <dbReference type="ARBA" id="ARBA00022723"/>
    </source>
</evidence>
<dbReference type="Pfam" id="PF01152">
    <property type="entry name" value="Bac_globin"/>
    <property type="match status" value="1"/>
</dbReference>
<evidence type="ECO:0000256" key="5">
    <source>
        <dbReference type="ARBA" id="ARBA00023004"/>
    </source>
</evidence>
<evidence type="ECO:0000313" key="7">
    <source>
        <dbReference type="EMBL" id="MFC3761686.1"/>
    </source>
</evidence>
<sequence>MAKHASTDQISLPTDYERIGGAPAVSAVVDQFYQRLLDDPTLTGFFTHTDLPRLKRHQVLLISQVLGGPAEYSGRELGHAHEGLKITNEDFKRVVHHLVDTLRHNHVEEEIIGRVGEALAATEKDVVDANAS</sequence>
<dbReference type="PIRSF" id="PIRSF002030">
    <property type="entry name" value="Globin_Protozoa/Cyanobacteria"/>
    <property type="match status" value="1"/>
</dbReference>
<dbReference type="InterPro" id="IPR016339">
    <property type="entry name" value="Hemoglobin_trunc_I"/>
</dbReference>
<evidence type="ECO:0000256" key="3">
    <source>
        <dbReference type="ARBA" id="ARBA00022617"/>
    </source>
</evidence>
<dbReference type="InterPro" id="IPR001486">
    <property type="entry name" value="Hemoglobin_trunc"/>
</dbReference>